<protein>
    <submittedName>
        <fullName evidence="1">Uncharacterized protein</fullName>
    </submittedName>
</protein>
<sequence length="236" mass="26444">MPLDLSVVESSGVLNNSALKSRIQLSKKRKHQPPGKRKKGKTQMDFLRQHSASTESFQSPPSSHTSVFASSKFYILPCSESSDSQTHEDSQISVLGNEKGLVRNAAVLQRISEVPQAYSNDNDIAEVSVLYRNKQLSNKSGDMPLDFSVVKSSGVLDNSTLKNRIQLSKKRKHRPPGKRKNESFQSRPSSPPSIFTSSAFHNLLRSYDSKDSQTSVPEKQKTKDRLLKPKLWKMKT</sequence>
<comment type="caution">
    <text evidence="1">The sequence shown here is derived from an EMBL/GenBank/DDBJ whole genome shotgun (WGS) entry which is preliminary data.</text>
</comment>
<proteinExistence type="predicted"/>
<gene>
    <name evidence="1" type="ORF">PDJAM_G00182910</name>
</gene>
<organism evidence="1 2">
    <name type="scientific">Pangasius djambal</name>
    <dbReference type="NCBI Taxonomy" id="1691987"/>
    <lineage>
        <taxon>Eukaryota</taxon>
        <taxon>Metazoa</taxon>
        <taxon>Chordata</taxon>
        <taxon>Craniata</taxon>
        <taxon>Vertebrata</taxon>
        <taxon>Euteleostomi</taxon>
        <taxon>Actinopterygii</taxon>
        <taxon>Neopterygii</taxon>
        <taxon>Teleostei</taxon>
        <taxon>Ostariophysi</taxon>
        <taxon>Siluriformes</taxon>
        <taxon>Pangasiidae</taxon>
        <taxon>Pangasius</taxon>
    </lineage>
</organism>
<evidence type="ECO:0000313" key="1">
    <source>
        <dbReference type="EMBL" id="MCJ8730302.1"/>
    </source>
</evidence>
<keyword evidence="2" id="KW-1185">Reference proteome</keyword>
<dbReference type="EMBL" id="CM040977">
    <property type="protein sequence ID" value="MCJ8730302.1"/>
    <property type="molecule type" value="Genomic_DNA"/>
</dbReference>
<reference evidence="1" key="1">
    <citation type="submission" date="2020-02" db="EMBL/GenBank/DDBJ databases">
        <title>Genome sequencing of the panga catfish, Pangasius djambal.</title>
        <authorList>
            <person name="Wen M."/>
            <person name="Zahm M."/>
            <person name="Roques C."/>
            <person name="Cabau C."/>
            <person name="Klopp C."/>
            <person name="Donnadieu C."/>
            <person name="Jouanno E."/>
            <person name="Avarre J.-C."/>
            <person name="Campet M."/>
            <person name="Ha T."/>
            <person name="Dugue R."/>
            <person name="Lampietro C."/>
            <person name="Louis A."/>
            <person name="Herpin A."/>
            <person name="Echchiki A."/>
            <person name="Berthelot C."/>
            <person name="Parey E."/>
            <person name="Roest-Crollius H."/>
            <person name="Braasch I."/>
            <person name="Postlethwait J.H."/>
            <person name="Bobe J."/>
            <person name="Montfort J."/>
            <person name="Bouchez O."/>
            <person name="Begum T."/>
            <person name="Schartl M."/>
            <person name="Gustiano R."/>
            <person name="Guiguen Y."/>
        </authorList>
    </citation>
    <scope>NUCLEOTIDE SEQUENCE</scope>
    <source>
        <strain evidence="1">Pdj_M5554</strain>
    </source>
</reference>
<accession>A0ACC5Y3V9</accession>
<dbReference type="Proteomes" id="UP000830395">
    <property type="component" value="Chromosome 3"/>
</dbReference>
<evidence type="ECO:0000313" key="2">
    <source>
        <dbReference type="Proteomes" id="UP000830395"/>
    </source>
</evidence>
<name>A0ACC5Y3V9_9TELE</name>